<evidence type="ECO:0000256" key="9">
    <source>
        <dbReference type="ARBA" id="ARBA00023136"/>
    </source>
</evidence>
<dbReference type="Gene3D" id="1.25.40.20">
    <property type="entry name" value="Ankyrin repeat-containing domain"/>
    <property type="match status" value="4"/>
</dbReference>
<organism evidence="16 17">
    <name type="scientific">Pyxicephalus adspersus</name>
    <name type="common">African bullfrog</name>
    <dbReference type="NCBI Taxonomy" id="30357"/>
    <lineage>
        <taxon>Eukaryota</taxon>
        <taxon>Metazoa</taxon>
        <taxon>Chordata</taxon>
        <taxon>Craniata</taxon>
        <taxon>Vertebrata</taxon>
        <taxon>Euteleostomi</taxon>
        <taxon>Amphibia</taxon>
        <taxon>Batrachia</taxon>
        <taxon>Anura</taxon>
        <taxon>Neobatrachia</taxon>
        <taxon>Ranoidea</taxon>
        <taxon>Pyxicephalidae</taxon>
        <taxon>Pyxicephalinae</taxon>
        <taxon>Pyxicephalus</taxon>
    </lineage>
</organism>
<evidence type="ECO:0000256" key="10">
    <source>
        <dbReference type="ARBA" id="ARBA00023180"/>
    </source>
</evidence>
<evidence type="ECO:0000256" key="5">
    <source>
        <dbReference type="ARBA" id="ARBA00022737"/>
    </source>
</evidence>
<dbReference type="Proteomes" id="UP001181693">
    <property type="component" value="Unassembled WGS sequence"/>
</dbReference>
<accession>A0AAV2ZZY2</accession>
<dbReference type="SMART" id="SM00248">
    <property type="entry name" value="ANK"/>
    <property type="match status" value="15"/>
</dbReference>
<feature type="repeat" description="ANK" evidence="13">
    <location>
        <begin position="6"/>
        <end position="32"/>
    </location>
</feature>
<keyword evidence="5" id="KW-0677">Repeat</keyword>
<comment type="catalytic activity">
    <reaction evidence="12">
        <text>Ca(2+)(in) = Ca(2+)(out)</text>
        <dbReference type="Rhea" id="RHEA:29671"/>
        <dbReference type="ChEBI" id="CHEBI:29108"/>
    </reaction>
</comment>
<dbReference type="SUPFAM" id="SSF48403">
    <property type="entry name" value="Ankyrin repeat"/>
    <property type="match status" value="2"/>
</dbReference>
<feature type="transmembrane region" description="Helical" evidence="14">
    <location>
        <begin position="877"/>
        <end position="903"/>
    </location>
</feature>
<reference evidence="16" key="1">
    <citation type="thesis" date="2020" institute="ProQuest LLC" country="789 East Eisenhower Parkway, Ann Arbor, MI, USA">
        <title>Comparative Genomics and Chromosome Evolution.</title>
        <authorList>
            <person name="Mudd A.B."/>
        </authorList>
    </citation>
    <scope>NUCLEOTIDE SEQUENCE</scope>
    <source>
        <strain evidence="16">1538</strain>
        <tissue evidence="16">Blood</tissue>
    </source>
</reference>
<comment type="caution">
    <text evidence="16">The sequence shown here is derived from an EMBL/GenBank/DDBJ whole genome shotgun (WGS) entry which is preliminary data.</text>
</comment>
<dbReference type="AlphaFoldDB" id="A0AAV2ZZY2"/>
<dbReference type="InterPro" id="IPR002110">
    <property type="entry name" value="Ankyrin_rpt"/>
</dbReference>
<evidence type="ECO:0000256" key="8">
    <source>
        <dbReference type="ARBA" id="ARBA00023065"/>
    </source>
</evidence>
<feature type="repeat" description="ANK" evidence="13">
    <location>
        <begin position="285"/>
        <end position="317"/>
    </location>
</feature>
<feature type="repeat" description="ANK" evidence="13">
    <location>
        <begin position="41"/>
        <end position="73"/>
    </location>
</feature>
<evidence type="ECO:0000256" key="6">
    <source>
        <dbReference type="ARBA" id="ARBA00022989"/>
    </source>
</evidence>
<evidence type="ECO:0000256" key="2">
    <source>
        <dbReference type="ARBA" id="ARBA00022448"/>
    </source>
</evidence>
<evidence type="ECO:0000256" key="4">
    <source>
        <dbReference type="ARBA" id="ARBA00022692"/>
    </source>
</evidence>
<dbReference type="PANTHER" id="PTHR47143">
    <property type="entry name" value="TRANSIENT RECEPTOR POTENTIAL CATION CHANNEL PROTEIN PAINLESS"/>
    <property type="match status" value="1"/>
</dbReference>
<feature type="transmembrane region" description="Helical" evidence="14">
    <location>
        <begin position="771"/>
        <end position="791"/>
    </location>
</feature>
<dbReference type="InterPro" id="IPR036770">
    <property type="entry name" value="Ankyrin_rpt-contain_sf"/>
</dbReference>
<feature type="domain" description="Ion transport" evidence="15">
    <location>
        <begin position="669"/>
        <end position="912"/>
    </location>
</feature>
<feature type="transmembrane region" description="Helical" evidence="14">
    <location>
        <begin position="746"/>
        <end position="765"/>
    </location>
</feature>
<feature type="repeat" description="ANK" evidence="13">
    <location>
        <begin position="182"/>
        <end position="214"/>
    </location>
</feature>
<keyword evidence="9 14" id="KW-0472">Membrane</keyword>
<evidence type="ECO:0000256" key="11">
    <source>
        <dbReference type="ARBA" id="ARBA00023303"/>
    </source>
</evidence>
<dbReference type="Pfam" id="PF12796">
    <property type="entry name" value="Ank_2"/>
    <property type="match status" value="6"/>
</dbReference>
<keyword evidence="6 14" id="KW-1133">Transmembrane helix</keyword>
<keyword evidence="17" id="KW-1185">Reference proteome</keyword>
<feature type="repeat" description="ANK" evidence="13">
    <location>
        <begin position="425"/>
        <end position="450"/>
    </location>
</feature>
<proteinExistence type="predicted"/>
<gene>
    <name evidence="16" type="ORF">GDO54_011902</name>
</gene>
<evidence type="ECO:0000256" key="3">
    <source>
        <dbReference type="ARBA" id="ARBA00022606"/>
    </source>
</evidence>
<dbReference type="PANTHER" id="PTHR47143:SF1">
    <property type="entry name" value="ION_TRANS DOMAIN-CONTAINING PROTEIN"/>
    <property type="match status" value="1"/>
</dbReference>
<evidence type="ECO:0000256" key="1">
    <source>
        <dbReference type="ARBA" id="ARBA00004141"/>
    </source>
</evidence>
<keyword evidence="4 14" id="KW-0812">Transmembrane</keyword>
<keyword evidence="3" id="KW-0716">Sensory transduction</keyword>
<feature type="transmembrane region" description="Helical" evidence="14">
    <location>
        <begin position="707"/>
        <end position="726"/>
    </location>
</feature>
<feature type="transmembrane region" description="Helical" evidence="14">
    <location>
        <begin position="664"/>
        <end position="687"/>
    </location>
</feature>
<feature type="repeat" description="ANK" evidence="13">
    <location>
        <begin position="252"/>
        <end position="284"/>
    </location>
</feature>
<evidence type="ECO:0000313" key="17">
    <source>
        <dbReference type="Proteomes" id="UP001181693"/>
    </source>
</evidence>
<dbReference type="Pfam" id="PF00520">
    <property type="entry name" value="Ion_trans"/>
    <property type="match status" value="1"/>
</dbReference>
<feature type="repeat" description="ANK" evidence="13">
    <location>
        <begin position="491"/>
        <end position="523"/>
    </location>
</feature>
<evidence type="ECO:0000313" key="16">
    <source>
        <dbReference type="EMBL" id="DBA24211.1"/>
    </source>
</evidence>
<protein>
    <recommendedName>
        <fullName evidence="15">Ion transport domain-containing protein</fullName>
    </recommendedName>
</protein>
<dbReference type="InterPro" id="IPR052076">
    <property type="entry name" value="TRP_cation_channel"/>
</dbReference>
<evidence type="ECO:0000256" key="7">
    <source>
        <dbReference type="ARBA" id="ARBA00023043"/>
    </source>
</evidence>
<feature type="repeat" description="ANK" evidence="13">
    <location>
        <begin position="356"/>
        <end position="388"/>
    </location>
</feature>
<dbReference type="PROSITE" id="PS50088">
    <property type="entry name" value="ANK_REPEAT"/>
    <property type="match status" value="9"/>
</dbReference>
<keyword evidence="8" id="KW-0406">Ion transport</keyword>
<name>A0AAV2ZZY2_PYXAD</name>
<keyword evidence="11" id="KW-0407">Ion channel</keyword>
<dbReference type="Pfam" id="PF00023">
    <property type="entry name" value="Ank"/>
    <property type="match status" value="1"/>
</dbReference>
<keyword evidence="7 13" id="KW-0040">ANK repeat</keyword>
<evidence type="ECO:0000256" key="13">
    <source>
        <dbReference type="PROSITE-ProRule" id="PRU00023"/>
    </source>
</evidence>
<feature type="repeat" description="ANK" evidence="13">
    <location>
        <begin position="457"/>
        <end position="489"/>
    </location>
</feature>
<keyword evidence="2" id="KW-0813">Transport</keyword>
<dbReference type="InterPro" id="IPR005821">
    <property type="entry name" value="Ion_trans_dom"/>
</dbReference>
<sequence length="1059" mass="119736">MTRNDLHATPLHYAAKYGHLDIISMIANEGTDEVLNAQDNKGGTALHWAVQMNQLDSVKVLLSRGTNPNLLNVYRLAPLHLAIQLHHNSIVEELLHHSTTDVNLEGELGNTPIMIACYKDNSDALVMLFNHEAKLCKRNKIGCYPIHMTAFAGSLKCMDLVLKKGEEFGFSIEQHINFTDNEKSSPLHVAVQNGRLEVVKACIEYGAKIDLKQNDNATALHFAATQGATEIVTFMVSSYTGEKDIVNLPDGNNETPLHKSCLFDHVDLAEYLVSMGANIDSVDNEFRTPLLLATSCSAWKVVNLLLEKGADIKLVDNYGRNFLHLTVLQPGGLKNINAEILQREDIKLLVSNEDVDGCTPLHYACRHGVPNSVSNLMGLNVSLYSKSKDKRSALHFAACYGRYNTCDRLLRFAPDARLLNEGDEKGMTPLHLAAQNGHDRIVFLLLKKGALMLCDYRGWTALHYAAYGGFTRTIKTLLDTSISLMDKPDKEKNTALHLAAKEGHAKAVALLLESGAAITLNVNEASFVHEAIRSGHKDVVYASIQSERWEEVLVTYSDASNYKCPISEMVYHLPESFKNLLDRCMTESPGDKKSPNFFIEYNFRYLQCPLTFKKASEKKKSPVYEPLTTLNAMVHHNRVELLSHPVCKEYLLMKWRAYGFKAHLINLAIYSLGLIPLTLLIMSASVPESQLNNSTNSNLKPLELQDSYFTRACMGIVMLMSIFGMLKEIVQMGQQKLGYLMDGSNLVDWTIHISSIMFVSSIYTIPLNVSFWQWQAGACAVFASWVNFLIYMQRFETCGIYIVMFWEILRTLVRIVVIFFFLILAFGLSFFVLLYPQTPFSNPLLSLMQTFTMMLGDINYHDGFLHPFLENQMDNPIFTFIHLILFTLLIPILLMNLLIGLAVGDIAEVQRNAALKRIAMQVSLHTNLEKKLPYWFLKRVDEVACIVYPNRPRIWGHAVNSTMLKFFIDCEGFKVEAPSNDTVMELELLKDLSTIMQKQHELIKLIIQKMEIVSEAEEEDSQDLFQHNKPKMMKQKMSEHKESKWDCVMKAVKCKKNAN</sequence>
<dbReference type="GO" id="GO:1902495">
    <property type="term" value="C:transmembrane transporter complex"/>
    <property type="evidence" value="ECO:0007669"/>
    <property type="project" value="TreeGrafter"/>
</dbReference>
<dbReference type="EMBL" id="DYDO01000005">
    <property type="protein sequence ID" value="DBA24211.1"/>
    <property type="molecule type" value="Genomic_DNA"/>
</dbReference>
<dbReference type="PRINTS" id="PR01415">
    <property type="entry name" value="ANKYRIN"/>
</dbReference>
<evidence type="ECO:0000256" key="14">
    <source>
        <dbReference type="SAM" id="Phobius"/>
    </source>
</evidence>
<evidence type="ECO:0000259" key="15">
    <source>
        <dbReference type="Pfam" id="PF00520"/>
    </source>
</evidence>
<dbReference type="PROSITE" id="PS50297">
    <property type="entry name" value="ANK_REP_REGION"/>
    <property type="match status" value="7"/>
</dbReference>
<evidence type="ECO:0000256" key="12">
    <source>
        <dbReference type="ARBA" id="ARBA00036634"/>
    </source>
</evidence>
<feature type="transmembrane region" description="Helical" evidence="14">
    <location>
        <begin position="812"/>
        <end position="835"/>
    </location>
</feature>
<keyword evidence="10" id="KW-0325">Glycoprotein</keyword>
<comment type="subcellular location">
    <subcellularLocation>
        <location evidence="1">Membrane</location>
        <topology evidence="1">Multi-pass membrane protein</topology>
    </subcellularLocation>
</comment>
<dbReference type="GO" id="GO:0005216">
    <property type="term" value="F:monoatomic ion channel activity"/>
    <property type="evidence" value="ECO:0007669"/>
    <property type="project" value="InterPro"/>
</dbReference>